<dbReference type="RefSeq" id="WP_122904840.1">
    <property type="nucleotide sequence ID" value="NZ_RHHS01000027.1"/>
</dbReference>
<comment type="caution">
    <text evidence="1">The sequence shown here is derived from an EMBL/GenBank/DDBJ whole genome shotgun (WGS) entry which is preliminary data.</text>
</comment>
<dbReference type="EMBL" id="RHHS01000027">
    <property type="protein sequence ID" value="RNB56876.1"/>
    <property type="molecule type" value="Genomic_DNA"/>
</dbReference>
<organism evidence="1 2">
    <name type="scientific">Brevibacillus gelatini</name>
    <dbReference type="NCBI Taxonomy" id="1655277"/>
    <lineage>
        <taxon>Bacteria</taxon>
        <taxon>Bacillati</taxon>
        <taxon>Bacillota</taxon>
        <taxon>Bacilli</taxon>
        <taxon>Bacillales</taxon>
        <taxon>Paenibacillaceae</taxon>
        <taxon>Brevibacillus</taxon>
    </lineage>
</organism>
<evidence type="ECO:0000313" key="2">
    <source>
        <dbReference type="Proteomes" id="UP000268829"/>
    </source>
</evidence>
<dbReference type="PANTHER" id="PTHR48098">
    <property type="entry name" value="ENTEROCHELIN ESTERASE-RELATED"/>
    <property type="match status" value="1"/>
</dbReference>
<dbReference type="SUPFAM" id="SSF53474">
    <property type="entry name" value="alpha/beta-Hydrolases"/>
    <property type="match status" value="1"/>
</dbReference>
<accession>A0A3M8B089</accession>
<dbReference type="Proteomes" id="UP000268829">
    <property type="component" value="Unassembled WGS sequence"/>
</dbReference>
<dbReference type="InterPro" id="IPR050583">
    <property type="entry name" value="Mycobacterial_A85_antigen"/>
</dbReference>
<dbReference type="OrthoDB" id="9784036at2"/>
<dbReference type="AlphaFoldDB" id="A0A3M8B089"/>
<sequence length="250" mass="28365">MRFITEFVAGFELSIHLPSSYQEENKRYPVIYLQDAGNVAMDAFNYLQHLFNSKQLPELILVGVKPHDRNHDYTPWPAGALVTGSSSFGGGAGRYVQLLADEIKPYIDRHYLTMPERENTAIAGCSLGGLVSAYAYFNRPETFGKSAWISASFWYEGFIAYMQETPLPAEKHRLYMYVGELEGIYKQTIQSGMVAQTKEAHRILLAKGFPQEQLKFETDPLGTHDSFFFAARFMNALKWLFADGTDAFPR</sequence>
<evidence type="ECO:0000313" key="1">
    <source>
        <dbReference type="EMBL" id="RNB56876.1"/>
    </source>
</evidence>
<dbReference type="PANTHER" id="PTHR48098:SF6">
    <property type="entry name" value="FERRI-BACILLIBACTIN ESTERASE BESA"/>
    <property type="match status" value="1"/>
</dbReference>
<name>A0A3M8B089_9BACL</name>
<dbReference type="InterPro" id="IPR029058">
    <property type="entry name" value="AB_hydrolase_fold"/>
</dbReference>
<gene>
    <name evidence="1" type="ORF">EDM57_11155</name>
</gene>
<keyword evidence="2" id="KW-1185">Reference proteome</keyword>
<protein>
    <submittedName>
        <fullName evidence="1">Alpha/beta hydrolase</fullName>
    </submittedName>
</protein>
<dbReference type="Gene3D" id="3.40.50.1820">
    <property type="entry name" value="alpha/beta hydrolase"/>
    <property type="match status" value="1"/>
</dbReference>
<proteinExistence type="predicted"/>
<dbReference type="GO" id="GO:0016787">
    <property type="term" value="F:hydrolase activity"/>
    <property type="evidence" value="ECO:0007669"/>
    <property type="project" value="UniProtKB-KW"/>
</dbReference>
<dbReference type="InterPro" id="IPR000801">
    <property type="entry name" value="Esterase-like"/>
</dbReference>
<dbReference type="Pfam" id="PF00756">
    <property type="entry name" value="Esterase"/>
    <property type="match status" value="1"/>
</dbReference>
<reference evidence="1 2" key="1">
    <citation type="submission" date="2018-10" db="EMBL/GenBank/DDBJ databases">
        <title>Phylogenomics of Brevibacillus.</title>
        <authorList>
            <person name="Dunlap C."/>
        </authorList>
    </citation>
    <scope>NUCLEOTIDE SEQUENCE [LARGE SCALE GENOMIC DNA]</scope>
    <source>
        <strain evidence="1 2">DSM 100115</strain>
    </source>
</reference>
<keyword evidence="1" id="KW-0378">Hydrolase</keyword>